<dbReference type="HOGENOM" id="CLU_052027_1_2_6"/>
<evidence type="ECO:0000259" key="9">
    <source>
        <dbReference type="Pfam" id="PF13614"/>
    </source>
</evidence>
<accession>A0A0C5VQ86</accession>
<comment type="catalytic activity">
    <reaction evidence="8">
        <text>L-tyrosyl-[protein] + ATP = O-phospho-L-tyrosyl-[protein] + ADP + H(+)</text>
        <dbReference type="Rhea" id="RHEA:10596"/>
        <dbReference type="Rhea" id="RHEA-COMP:10136"/>
        <dbReference type="Rhea" id="RHEA-COMP:20101"/>
        <dbReference type="ChEBI" id="CHEBI:15378"/>
        <dbReference type="ChEBI" id="CHEBI:30616"/>
        <dbReference type="ChEBI" id="CHEBI:46858"/>
        <dbReference type="ChEBI" id="CHEBI:61978"/>
        <dbReference type="ChEBI" id="CHEBI:456216"/>
        <dbReference type="EC" id="2.7.10.2"/>
    </reaction>
</comment>
<dbReference type="CDD" id="cd05387">
    <property type="entry name" value="BY-kinase"/>
    <property type="match status" value="1"/>
</dbReference>
<dbReference type="GO" id="GO:0005886">
    <property type="term" value="C:plasma membrane"/>
    <property type="evidence" value="ECO:0007669"/>
    <property type="project" value="TreeGrafter"/>
</dbReference>
<dbReference type="Proteomes" id="UP000032266">
    <property type="component" value="Chromosome"/>
</dbReference>
<evidence type="ECO:0000256" key="4">
    <source>
        <dbReference type="ARBA" id="ARBA00022741"/>
    </source>
</evidence>
<dbReference type="AlphaFoldDB" id="A0A0C5VQ86"/>
<dbReference type="Gene3D" id="3.40.50.300">
    <property type="entry name" value="P-loop containing nucleotide triphosphate hydrolases"/>
    <property type="match status" value="1"/>
</dbReference>
<dbReference type="KEGG" id="gsn:YC6258_00394"/>
<dbReference type="PANTHER" id="PTHR32309:SF13">
    <property type="entry name" value="FERRIC ENTEROBACTIN TRANSPORT PROTEIN FEPE"/>
    <property type="match status" value="1"/>
</dbReference>
<keyword evidence="6" id="KW-0067">ATP-binding</keyword>
<evidence type="ECO:0000256" key="7">
    <source>
        <dbReference type="ARBA" id="ARBA00023137"/>
    </source>
</evidence>
<keyword evidence="3 10" id="KW-0808">Transferase</keyword>
<dbReference type="InterPro" id="IPR025669">
    <property type="entry name" value="AAA_dom"/>
</dbReference>
<organism evidence="10 11">
    <name type="scientific">Gynuella sunshinyii YC6258</name>
    <dbReference type="NCBI Taxonomy" id="1445510"/>
    <lineage>
        <taxon>Bacteria</taxon>
        <taxon>Pseudomonadati</taxon>
        <taxon>Pseudomonadota</taxon>
        <taxon>Gammaproteobacteria</taxon>
        <taxon>Oceanospirillales</taxon>
        <taxon>Saccharospirillaceae</taxon>
        <taxon>Gynuella</taxon>
    </lineage>
</organism>
<evidence type="ECO:0000256" key="5">
    <source>
        <dbReference type="ARBA" id="ARBA00022777"/>
    </source>
</evidence>
<evidence type="ECO:0000256" key="2">
    <source>
        <dbReference type="ARBA" id="ARBA00011903"/>
    </source>
</evidence>
<protein>
    <recommendedName>
        <fullName evidence="2">non-specific protein-tyrosine kinase</fullName>
        <ecNumber evidence="2">2.7.10.2</ecNumber>
    </recommendedName>
</protein>
<evidence type="ECO:0000256" key="3">
    <source>
        <dbReference type="ARBA" id="ARBA00022679"/>
    </source>
</evidence>
<evidence type="ECO:0000256" key="1">
    <source>
        <dbReference type="ARBA" id="ARBA00007316"/>
    </source>
</evidence>
<dbReference type="GO" id="GO:0004715">
    <property type="term" value="F:non-membrane spanning protein tyrosine kinase activity"/>
    <property type="evidence" value="ECO:0007669"/>
    <property type="project" value="UniProtKB-EC"/>
</dbReference>
<evidence type="ECO:0000256" key="8">
    <source>
        <dbReference type="ARBA" id="ARBA00051245"/>
    </source>
</evidence>
<dbReference type="InterPro" id="IPR027417">
    <property type="entry name" value="P-loop_NTPase"/>
</dbReference>
<proteinExistence type="inferred from homology"/>
<keyword evidence="7" id="KW-0829">Tyrosine-protein kinase</keyword>
<evidence type="ECO:0000313" key="10">
    <source>
        <dbReference type="EMBL" id="AJQ92444.1"/>
    </source>
</evidence>
<dbReference type="PANTHER" id="PTHR32309">
    <property type="entry name" value="TYROSINE-PROTEIN KINASE"/>
    <property type="match status" value="1"/>
</dbReference>
<evidence type="ECO:0000256" key="6">
    <source>
        <dbReference type="ARBA" id="ARBA00022840"/>
    </source>
</evidence>
<sequence length="245" mass="27377">MAHSDKTASSIKNIEYTQTKILPVSADKLRANRIVAHDPTDPNASLFQVLRTKVLQEMRLNNWNTLAITAPTPGAGKSMISVNLAISIAMEVNQTVLLVDMDFRKPSIHKYFSVKPKYGLQDCLQSGVPIEDVLFNPGFNRLVVLPGRQGIMSSSELISSPESTQLIRELKEKYDQRLVIFDLPPLFVSDDVMVFLPNVDCSLLVVESGRNNKDEVQKSVELLKSKPLLGTVLNKEAVSQKIYFY</sequence>
<comment type="similarity">
    <text evidence="1">Belongs to the CpsD/CapB family.</text>
</comment>
<evidence type="ECO:0000313" key="11">
    <source>
        <dbReference type="Proteomes" id="UP000032266"/>
    </source>
</evidence>
<feature type="domain" description="AAA" evidence="9">
    <location>
        <begin position="66"/>
        <end position="186"/>
    </location>
</feature>
<dbReference type="EMBL" id="CP007142">
    <property type="protein sequence ID" value="AJQ92444.1"/>
    <property type="molecule type" value="Genomic_DNA"/>
</dbReference>
<keyword evidence="4" id="KW-0547">Nucleotide-binding</keyword>
<dbReference type="InterPro" id="IPR050445">
    <property type="entry name" value="Bact_polysacc_biosynth/exp"/>
</dbReference>
<dbReference type="SUPFAM" id="SSF52540">
    <property type="entry name" value="P-loop containing nucleoside triphosphate hydrolases"/>
    <property type="match status" value="1"/>
</dbReference>
<reference evidence="10 11" key="1">
    <citation type="submission" date="2014-01" db="EMBL/GenBank/DDBJ databases">
        <title>Full genme sequencing of cellulolytic bacterium Gynuella sunshinyii YC6258T gen. nov., sp. nov.</title>
        <authorList>
            <person name="Khan H."/>
            <person name="Chung E.J."/>
            <person name="Chung Y.R."/>
        </authorList>
    </citation>
    <scope>NUCLEOTIDE SEQUENCE [LARGE SCALE GENOMIC DNA]</scope>
    <source>
        <strain evidence="10 11">YC6258</strain>
    </source>
</reference>
<keyword evidence="5" id="KW-0418">Kinase</keyword>
<dbReference type="EC" id="2.7.10.2" evidence="2"/>
<dbReference type="InterPro" id="IPR005702">
    <property type="entry name" value="Wzc-like_C"/>
</dbReference>
<dbReference type="Pfam" id="PF13614">
    <property type="entry name" value="AAA_31"/>
    <property type="match status" value="1"/>
</dbReference>
<keyword evidence="11" id="KW-1185">Reference proteome</keyword>
<name>A0A0C5VQ86_9GAMM</name>
<gene>
    <name evidence="10" type="ORF">YC6258_00394</name>
</gene>
<dbReference type="STRING" id="1445510.YC6258_00394"/>